<dbReference type="GeneID" id="80557439"/>
<dbReference type="Proteomes" id="UP000502238">
    <property type="component" value="Genome"/>
</dbReference>
<comment type="subcellular location">
    <subcellularLocation>
        <location evidence="1">Virion</location>
    </subcellularLocation>
</comment>
<dbReference type="RefSeq" id="YP_010839679.1">
    <property type="nucleotide sequence ID" value="NC_078035.1"/>
</dbReference>
<accession>A0A1W5RWG7</accession>
<keyword evidence="6" id="KW-1185">Reference proteome</keyword>
<dbReference type="KEGG" id="vg:80557439"/>
<dbReference type="EMBL" id="KY056659">
    <property type="protein sequence ID" value="AQX45475.1"/>
    <property type="molecule type" value="Genomic_RNA"/>
</dbReference>
<evidence type="ECO:0000256" key="3">
    <source>
        <dbReference type="ARBA" id="ARBA00022844"/>
    </source>
</evidence>
<evidence type="ECO:0000313" key="6">
    <source>
        <dbReference type="Proteomes" id="UP000502238"/>
    </source>
</evidence>
<dbReference type="Pfam" id="PF25629">
    <property type="entry name" value="Fimo_NCAP"/>
    <property type="match status" value="1"/>
</dbReference>
<evidence type="ECO:0000256" key="4">
    <source>
        <dbReference type="SAM" id="MobiDB-lite"/>
    </source>
</evidence>
<evidence type="ECO:0000256" key="1">
    <source>
        <dbReference type="ARBA" id="ARBA00004328"/>
    </source>
</evidence>
<organism evidence="5 6">
    <name type="scientific">blackberry leaf mottle-associated virus</name>
    <dbReference type="NCBI Taxonomy" id="3070201"/>
    <lineage>
        <taxon>Viruses</taxon>
        <taxon>Riboviria</taxon>
        <taxon>Orthornavirae</taxon>
        <taxon>Negarnaviricota</taxon>
        <taxon>Polyploviricotina</taxon>
        <taxon>Bunyaviricetes</taxon>
        <taxon>Elliovirales</taxon>
        <taxon>Fimoviridae</taxon>
        <taxon>Emaravirus</taxon>
        <taxon>Emaravirus rubi</taxon>
    </lineage>
</organism>
<proteinExistence type="predicted"/>
<protein>
    <submittedName>
        <fullName evidence="5">Nucleocapsid protein</fullName>
    </submittedName>
</protein>
<keyword evidence="3" id="KW-0946">Virion</keyword>
<evidence type="ECO:0000256" key="2">
    <source>
        <dbReference type="ARBA" id="ARBA00022561"/>
    </source>
</evidence>
<dbReference type="GO" id="GO:0019013">
    <property type="term" value="C:viral nucleocapsid"/>
    <property type="evidence" value="ECO:0007669"/>
    <property type="project" value="UniProtKB-KW"/>
</dbReference>
<sequence>MPPKTDRSASKATSSTPPSLVPANSLLVGSGTKLRTVKLNNVVNKVLLNPETSELKPRAKDPVPFTSASQHQTNFTLTKYRDYCNLTTVASYLSRSRELKDELQKSNLVLTTAAGKTLTIVKDLNDSDVENVVSFNKACAIMSAGILKHTFLEVFDWTKKEYVQTTVEGRSAPDITIINKLAGAMGLQPGNPYYWMIVPGYEFLYELYPAEVLAYTLVRLEFRSQLNIPTDMTDADIISSLVMKMNRIHALESTSFDEAINIVGEDNIREVYLELARDVGTTSKTRRNDEAILKFKQLITNFGAALHEERVRAGHA</sequence>
<keyword evidence="2" id="KW-0167">Capsid protein</keyword>
<dbReference type="InterPro" id="IPR057839">
    <property type="entry name" value="Fimo_NCAP"/>
</dbReference>
<feature type="region of interest" description="Disordered" evidence="4">
    <location>
        <begin position="1"/>
        <end position="24"/>
    </location>
</feature>
<reference evidence="5 6" key="1">
    <citation type="journal article" date="2017" name="Virus Res.">
        <title>A new, widespread emaravirus discovered in blackberry.</title>
        <authorList>
            <person name="Hassan M."/>
            <person name="Di Bello P.L."/>
            <person name="Keller K.E."/>
            <person name="Martin R.R."/>
            <person name="Sabanadzovic S."/>
            <person name="Tzanetakis I.E."/>
        </authorList>
    </citation>
    <scope>NUCLEOTIDE SEQUENCE [LARGE SCALE GENOMIC DNA]</scope>
    <source>
        <strain evidence="5">Arkansas</strain>
    </source>
</reference>
<keyword evidence="5" id="KW-0543">Viral nucleoprotein</keyword>
<gene>
    <name evidence="5" type="primary">P3</name>
</gene>
<name>A0A1W5RWG7_9VIRU</name>
<evidence type="ECO:0000313" key="5">
    <source>
        <dbReference type="EMBL" id="AQX45475.1"/>
    </source>
</evidence>